<dbReference type="Proteomes" id="UP001370758">
    <property type="component" value="Unassembled WGS sequence"/>
</dbReference>
<accession>A0AAV9WBY6</accession>
<comment type="caution">
    <text evidence="2">The sequence shown here is derived from an EMBL/GenBank/DDBJ whole genome shotgun (WGS) entry which is preliminary data.</text>
</comment>
<evidence type="ECO:0000313" key="2">
    <source>
        <dbReference type="EMBL" id="KAK6505041.1"/>
    </source>
</evidence>
<dbReference type="EMBL" id="JAVHJL010000004">
    <property type="protein sequence ID" value="KAK6505041.1"/>
    <property type="molecule type" value="Genomic_DNA"/>
</dbReference>
<proteinExistence type="predicted"/>
<feature type="region of interest" description="Disordered" evidence="1">
    <location>
        <begin position="1"/>
        <end position="26"/>
    </location>
</feature>
<reference evidence="2 3" key="1">
    <citation type="submission" date="2023-08" db="EMBL/GenBank/DDBJ databases">
        <authorList>
            <person name="Palmer J.M."/>
        </authorList>
    </citation>
    <scope>NUCLEOTIDE SEQUENCE [LARGE SCALE GENOMIC DNA]</scope>
    <source>
        <strain evidence="2 3">TWF481</strain>
    </source>
</reference>
<dbReference type="AlphaFoldDB" id="A0AAV9WBY6"/>
<protein>
    <submittedName>
        <fullName evidence="2">Uncharacterized protein</fullName>
    </submittedName>
</protein>
<keyword evidence="3" id="KW-1185">Reference proteome</keyword>
<name>A0AAV9WBY6_9PEZI</name>
<gene>
    <name evidence="2" type="ORF">TWF481_006967</name>
</gene>
<evidence type="ECO:0000256" key="1">
    <source>
        <dbReference type="SAM" id="MobiDB-lite"/>
    </source>
</evidence>
<evidence type="ECO:0000313" key="3">
    <source>
        <dbReference type="Proteomes" id="UP001370758"/>
    </source>
</evidence>
<organism evidence="2 3">
    <name type="scientific">Arthrobotrys musiformis</name>
    <dbReference type="NCBI Taxonomy" id="47236"/>
    <lineage>
        <taxon>Eukaryota</taxon>
        <taxon>Fungi</taxon>
        <taxon>Dikarya</taxon>
        <taxon>Ascomycota</taxon>
        <taxon>Pezizomycotina</taxon>
        <taxon>Orbiliomycetes</taxon>
        <taxon>Orbiliales</taxon>
        <taxon>Orbiliaceae</taxon>
        <taxon>Arthrobotrys</taxon>
    </lineage>
</organism>
<sequence>MDHLNLGSRLRLDTPEATEEEKEEQRHPKNFHLVLCSATNPNEDTWFFDFIELGTFCGTSTATTPMAYTKQQYETHPPFYTHVGEADILQYLLDWVGRKSKEAGPGDAVSIWIICRKGSEGLQIGNKSLLPQTLTAASKESKEGIKVNMAFSDCPSRFFADDFKKSGRTFKYVQREDAGYFRASDTAATQRRRGASFIQAMVDSISGQVSDSSETTDLRFFGEGDDLINITQYVLFRDFKDMTYNAKAVSRRGGTEWPVLEDPVIKHIPKIEGYEAPPKSRKAAVGLIKKLFQPFIETKTEPHNCDWEFEACATNPSWRAECEDVNCAILALYVRGRMQSAIWDVVHSLVVDGLLDLRKSFAHDVHFNCDHPALSLAAYFDCFEAAVALGFGKVFSTRLGKNEKLAQTISQHFYYFDNHVLGWLGVVVLRGMTVPPAEILAYISKTEWLGGIDDEDFESIKRSYGKYMVQESLPDFGKDGCKMDVCGIFLPRKSVAHLGDLGNRELLRKLSIQVEKSFNNLEAFSKKYFGWGDDIVTVLKEDHWIASLSKEDSMRPNSDWAKIMADGDEEAAGKFEQEEY</sequence>